<name>A0AC60VZ92_9ARCH</name>
<evidence type="ECO:0000313" key="1">
    <source>
        <dbReference type="EMBL" id="MBA4452725.1"/>
    </source>
</evidence>
<sequence length="136" mass="15396">MQISHSTTINDSEEKVWNTISSFDNVEKYFSIVTQTQVEGTGIGAKRKCAVNMGNQEFQICELLESLDEKKHFMTVKLEDGPIQLRGMKFTYNVKKISDDRSDLLLLTDVENPDAGNMAKSIFSLIGQGLKKFHEM</sequence>
<reference evidence="1 2" key="1">
    <citation type="journal article" date="2020" name="Appl. Environ. Microbiol.">
        <title>Genomic Characteristics of a Novel Species of Ammonia-Oxidizing Archaea from the Jiulong River Estuary.</title>
        <authorList>
            <person name="Zou D."/>
            <person name="Wan R."/>
            <person name="Han L."/>
            <person name="Xu M.N."/>
            <person name="Liu Y."/>
            <person name="Liu H."/>
            <person name="Kao S.J."/>
            <person name="Li M."/>
        </authorList>
    </citation>
    <scope>NUCLEOTIDE SEQUENCE [LARGE SCALE GENOMIC DNA]</scope>
    <source>
        <strain evidence="1">W1bin1</strain>
    </source>
</reference>
<organism evidence="1 2">
    <name type="scientific">Candidatus Nitrosomaritimum aestuariumsis</name>
    <dbReference type="NCBI Taxonomy" id="3342354"/>
    <lineage>
        <taxon>Archaea</taxon>
        <taxon>Nitrososphaerota</taxon>
        <taxon>Nitrososphaeria</taxon>
        <taxon>Nitrosopumilales</taxon>
        <taxon>Nitrosopumilaceae</taxon>
        <taxon>Candidatus Nitrosomaritimum</taxon>
    </lineage>
</organism>
<evidence type="ECO:0000313" key="2">
    <source>
        <dbReference type="Proteomes" id="UP000559653"/>
    </source>
</evidence>
<protein>
    <submittedName>
        <fullName evidence="1">SRPBCC family protein</fullName>
    </submittedName>
</protein>
<dbReference type="EMBL" id="JACEMZ010000039">
    <property type="protein sequence ID" value="MBA4452725.1"/>
    <property type="molecule type" value="Genomic_DNA"/>
</dbReference>
<comment type="caution">
    <text evidence="1">The sequence shown here is derived from an EMBL/GenBank/DDBJ whole genome shotgun (WGS) entry which is preliminary data.</text>
</comment>
<accession>A0AC60VZ92</accession>
<dbReference type="Proteomes" id="UP000559653">
    <property type="component" value="Unassembled WGS sequence"/>
</dbReference>
<gene>
    <name evidence="1" type="ORF">H2B03_06130</name>
</gene>
<proteinExistence type="predicted"/>